<accession>A0A1I4IDV9</accession>
<dbReference type="EMBL" id="FOSX01000154">
    <property type="protein sequence ID" value="SFL52464.1"/>
    <property type="molecule type" value="Genomic_DNA"/>
</dbReference>
<reference evidence="1 2" key="1">
    <citation type="submission" date="2016-10" db="EMBL/GenBank/DDBJ databases">
        <authorList>
            <person name="de Groot N.N."/>
        </authorList>
    </citation>
    <scope>NUCLEOTIDE SEQUENCE [LARGE SCALE GENOMIC DNA]</scope>
    <source>
        <strain evidence="1 2">DSM 381</strain>
    </source>
</reference>
<name>A0A1I4IDV9_9GAMM</name>
<dbReference type="RefSeq" id="WP_090944592.1">
    <property type="nucleotide sequence ID" value="NZ_FOSX01000154.1"/>
</dbReference>
<dbReference type="Proteomes" id="UP000199579">
    <property type="component" value="Unassembled WGS sequence"/>
</dbReference>
<organism evidence="1 2">
    <name type="scientific">Azotobacter beijerinckii</name>
    <dbReference type="NCBI Taxonomy" id="170623"/>
    <lineage>
        <taxon>Bacteria</taxon>
        <taxon>Pseudomonadati</taxon>
        <taxon>Pseudomonadota</taxon>
        <taxon>Gammaproteobacteria</taxon>
        <taxon>Pseudomonadales</taxon>
        <taxon>Pseudomonadaceae</taxon>
        <taxon>Azotobacter</taxon>
    </lineage>
</organism>
<sequence>MVFDRTDIAAHVSAAFISDAIIRPADDQKAAWVLESARVDGYSKPITHARRTCDAALTDVAAVEMKKVTVLMS</sequence>
<protein>
    <submittedName>
        <fullName evidence="1">Uncharacterized protein</fullName>
    </submittedName>
</protein>
<gene>
    <name evidence="1" type="ORF">SAMN04244574_04568</name>
</gene>
<proteinExistence type="predicted"/>
<dbReference type="AlphaFoldDB" id="A0A1I4IDV9"/>
<evidence type="ECO:0000313" key="2">
    <source>
        <dbReference type="Proteomes" id="UP000199579"/>
    </source>
</evidence>
<evidence type="ECO:0000313" key="1">
    <source>
        <dbReference type="EMBL" id="SFL52464.1"/>
    </source>
</evidence>